<dbReference type="InterPro" id="IPR046863">
    <property type="entry name" value="MbnP-like_dom"/>
</dbReference>
<proteinExistence type="predicted"/>
<dbReference type="AlphaFoldDB" id="A0AAU7YCJ5"/>
<feature type="signal peptide" evidence="1">
    <location>
        <begin position="1"/>
        <end position="19"/>
    </location>
</feature>
<protein>
    <submittedName>
        <fullName evidence="3">MbnP family copper-binding protein</fullName>
    </submittedName>
</protein>
<feature type="chain" id="PRO_5043470694" evidence="1">
    <location>
        <begin position="20"/>
        <end position="291"/>
    </location>
</feature>
<feature type="domain" description="Copper-binding protein MbnP-like" evidence="2">
    <location>
        <begin position="27"/>
        <end position="253"/>
    </location>
</feature>
<evidence type="ECO:0000256" key="1">
    <source>
        <dbReference type="SAM" id="SignalP"/>
    </source>
</evidence>
<keyword evidence="1" id="KW-0732">Signal</keyword>
<dbReference type="EMBL" id="CP158373">
    <property type="protein sequence ID" value="XBY66777.1"/>
    <property type="molecule type" value="Genomic_DNA"/>
</dbReference>
<sequence>MTAARLTLLAFAALLGACASPPPPGPRTVVIDFALQANGQPARCGATLGPLGVDARPATLRDARFYVQDLALIRADGSHESVALERDDWQDGQVALLDFEDASGACQGGTTATHHQIRGQVAAGDYVGLAFSLGVPEALNHTSTELQGPPLDIAAMGWSWQAGRKFAKLEVNPEGGVAKADGSRAASWYLHLGSTGCSGNPLTGETVACLRGNRVPVTLPRFDPARDAVALDLGSLLAGSQVGRDLGGAMGCMSGPDDPECPAVFTRLGLDLASGQPLPAGQVVFRVVPRP</sequence>
<evidence type="ECO:0000313" key="3">
    <source>
        <dbReference type="EMBL" id="XBY66777.1"/>
    </source>
</evidence>
<gene>
    <name evidence="3" type="ORF">ABS648_13720</name>
</gene>
<dbReference type="InterPro" id="IPR023977">
    <property type="entry name" value="MbnP-like"/>
</dbReference>
<dbReference type="PROSITE" id="PS51257">
    <property type="entry name" value="PROKAR_LIPOPROTEIN"/>
    <property type="match status" value="1"/>
</dbReference>
<accession>A0AAU7YCJ5</accession>
<name>A0AAU7YCJ5_9PSED</name>
<dbReference type="RefSeq" id="WP_350448499.1">
    <property type="nucleotide sequence ID" value="NZ_CP158373.1"/>
</dbReference>
<evidence type="ECO:0000259" key="2">
    <source>
        <dbReference type="Pfam" id="PF20243"/>
    </source>
</evidence>
<organism evidence="3">
    <name type="scientific">Pseudomonas solani</name>
    <dbReference type="NCBI Taxonomy" id="2731552"/>
    <lineage>
        <taxon>Bacteria</taxon>
        <taxon>Pseudomonadati</taxon>
        <taxon>Pseudomonadota</taxon>
        <taxon>Gammaproteobacteria</taxon>
        <taxon>Pseudomonadales</taxon>
        <taxon>Pseudomonadaceae</taxon>
        <taxon>Pseudomonas</taxon>
    </lineage>
</organism>
<reference evidence="3" key="1">
    <citation type="submission" date="2023-08" db="EMBL/GenBank/DDBJ databases">
        <title>Increased levels of nutrients transform a symbiont into a lethal pathobiont.</title>
        <authorList>
            <person name="Lachnit T."/>
            <person name="Ulrich L."/>
            <person name="Willmer F.M."/>
            <person name="Hasenbein T."/>
            <person name="Steiner L.X."/>
            <person name="Wolters M."/>
            <person name="Herbst E.M."/>
            <person name="Deines P."/>
        </authorList>
    </citation>
    <scope>NUCLEOTIDE SEQUENCE</scope>
    <source>
        <strain evidence="3">T3</strain>
    </source>
</reference>
<dbReference type="NCBIfam" id="TIGR04052">
    <property type="entry name" value="MbnP_like_WxW"/>
    <property type="match status" value="1"/>
</dbReference>
<dbReference type="Pfam" id="PF20243">
    <property type="entry name" value="MbnP"/>
    <property type="match status" value="1"/>
</dbReference>